<gene>
    <name evidence="1" type="ORF">M422DRAFT_51420</name>
</gene>
<dbReference type="AlphaFoldDB" id="A0A0C9ULA0"/>
<evidence type="ECO:0000313" key="1">
    <source>
        <dbReference type="EMBL" id="KIJ35664.1"/>
    </source>
</evidence>
<evidence type="ECO:0000313" key="2">
    <source>
        <dbReference type="Proteomes" id="UP000054279"/>
    </source>
</evidence>
<name>A0A0C9ULA0_SPHS4</name>
<keyword evidence="2" id="KW-1185">Reference proteome</keyword>
<dbReference type="EMBL" id="KN837186">
    <property type="protein sequence ID" value="KIJ35664.1"/>
    <property type="molecule type" value="Genomic_DNA"/>
</dbReference>
<proteinExistence type="predicted"/>
<protein>
    <submittedName>
        <fullName evidence="1">Uncharacterized protein</fullName>
    </submittedName>
</protein>
<dbReference type="Proteomes" id="UP000054279">
    <property type="component" value="Unassembled WGS sequence"/>
</dbReference>
<sequence length="184" mass="21183">MAIPILNFIADHRYFSTTDKDAYSIIMDDRNILKLRKTIRGSTSSSSETIIRLRLPDHINALSYCCSRVDEESRPYVSIQLELRKPWDPVSFLPKDFPKGTSYILLELNVLPSKERLWDEFVEFIDRVSVVMGTSFMSSMRILIQKFPSVMITRPGVLTIKAEDIRRLAPGRRLNDTIMAIGLQ</sequence>
<dbReference type="HOGENOM" id="CLU_1541079_0_0_1"/>
<organism evidence="1 2">
    <name type="scientific">Sphaerobolus stellatus (strain SS14)</name>
    <dbReference type="NCBI Taxonomy" id="990650"/>
    <lineage>
        <taxon>Eukaryota</taxon>
        <taxon>Fungi</taxon>
        <taxon>Dikarya</taxon>
        <taxon>Basidiomycota</taxon>
        <taxon>Agaricomycotina</taxon>
        <taxon>Agaricomycetes</taxon>
        <taxon>Phallomycetidae</taxon>
        <taxon>Geastrales</taxon>
        <taxon>Sphaerobolaceae</taxon>
        <taxon>Sphaerobolus</taxon>
    </lineage>
</organism>
<reference evidence="1 2" key="1">
    <citation type="submission" date="2014-06" db="EMBL/GenBank/DDBJ databases">
        <title>Evolutionary Origins and Diversification of the Mycorrhizal Mutualists.</title>
        <authorList>
            <consortium name="DOE Joint Genome Institute"/>
            <consortium name="Mycorrhizal Genomics Consortium"/>
            <person name="Kohler A."/>
            <person name="Kuo A."/>
            <person name="Nagy L.G."/>
            <person name="Floudas D."/>
            <person name="Copeland A."/>
            <person name="Barry K.W."/>
            <person name="Cichocki N."/>
            <person name="Veneault-Fourrey C."/>
            <person name="LaButti K."/>
            <person name="Lindquist E.A."/>
            <person name="Lipzen A."/>
            <person name="Lundell T."/>
            <person name="Morin E."/>
            <person name="Murat C."/>
            <person name="Riley R."/>
            <person name="Ohm R."/>
            <person name="Sun H."/>
            <person name="Tunlid A."/>
            <person name="Henrissat B."/>
            <person name="Grigoriev I.V."/>
            <person name="Hibbett D.S."/>
            <person name="Martin F."/>
        </authorList>
    </citation>
    <scope>NUCLEOTIDE SEQUENCE [LARGE SCALE GENOMIC DNA]</scope>
    <source>
        <strain evidence="1 2">SS14</strain>
    </source>
</reference>
<accession>A0A0C9ULA0</accession>